<evidence type="ECO:0000256" key="4">
    <source>
        <dbReference type="ARBA" id="ARBA00023163"/>
    </source>
</evidence>
<dbReference type="AlphaFoldDB" id="U5EL27"/>
<reference evidence="5 6" key="1">
    <citation type="journal article" date="2014" name="BMC Genomics">
        <title>Genome based analysis of type-I polyketide synthase and nonribosomal peptide synthetase gene clusters in seven strains of five representative Nocardia species.</title>
        <authorList>
            <person name="Komaki H."/>
            <person name="Ichikawa N."/>
            <person name="Hosoyama A."/>
            <person name="Takahashi-Nakaguchi A."/>
            <person name="Matsuzawa T."/>
            <person name="Suzuki K."/>
            <person name="Fujita N."/>
            <person name="Gonoi T."/>
        </authorList>
    </citation>
    <scope>NUCLEOTIDE SEQUENCE [LARGE SCALE GENOMIC DNA]</scope>
    <source>
        <strain evidence="5 6">NBRC 15531</strain>
    </source>
</reference>
<dbReference type="GeneID" id="91515757"/>
<evidence type="ECO:0000256" key="2">
    <source>
        <dbReference type="ARBA" id="ARBA00023015"/>
    </source>
</evidence>
<dbReference type="eggNOG" id="COG3682">
    <property type="taxonomic scope" value="Bacteria"/>
</dbReference>
<evidence type="ECO:0000313" key="6">
    <source>
        <dbReference type="Proteomes" id="UP000017048"/>
    </source>
</evidence>
<dbReference type="GO" id="GO:0003677">
    <property type="term" value="F:DNA binding"/>
    <property type="evidence" value="ECO:0007669"/>
    <property type="project" value="UniProtKB-KW"/>
</dbReference>
<keyword evidence="6" id="KW-1185">Reference proteome</keyword>
<dbReference type="Gene3D" id="1.10.10.10">
    <property type="entry name" value="Winged helix-like DNA-binding domain superfamily/Winged helix DNA-binding domain"/>
    <property type="match status" value="1"/>
</dbReference>
<name>U5EL27_NOCAS</name>
<proteinExistence type="inferred from homology"/>
<dbReference type="STRING" id="1824.SAMN05444423_104110"/>
<evidence type="ECO:0000313" key="5">
    <source>
        <dbReference type="EMBL" id="GAD87038.1"/>
    </source>
</evidence>
<dbReference type="EMBL" id="BAFO02000034">
    <property type="protein sequence ID" value="GAD87038.1"/>
    <property type="molecule type" value="Genomic_DNA"/>
</dbReference>
<dbReference type="InterPro" id="IPR036390">
    <property type="entry name" value="WH_DNA-bd_sf"/>
</dbReference>
<accession>U5EL27</accession>
<organism evidence="5 6">
    <name type="scientific">Nocardia asteroides NBRC 15531</name>
    <dbReference type="NCBI Taxonomy" id="1110697"/>
    <lineage>
        <taxon>Bacteria</taxon>
        <taxon>Bacillati</taxon>
        <taxon>Actinomycetota</taxon>
        <taxon>Actinomycetes</taxon>
        <taxon>Mycobacteriales</taxon>
        <taxon>Nocardiaceae</taxon>
        <taxon>Nocardia</taxon>
    </lineage>
</organism>
<dbReference type="RefSeq" id="WP_019045642.1">
    <property type="nucleotide sequence ID" value="NZ_BAFO02000034.1"/>
</dbReference>
<gene>
    <name evidence="5" type="ORF">NCAST_34_01660</name>
</gene>
<keyword evidence="2" id="KW-0805">Transcription regulation</keyword>
<dbReference type="GO" id="GO:0045892">
    <property type="term" value="P:negative regulation of DNA-templated transcription"/>
    <property type="evidence" value="ECO:0007669"/>
    <property type="project" value="InterPro"/>
</dbReference>
<protein>
    <submittedName>
        <fullName evidence="5">BlaI family transcriptional regulator</fullName>
    </submittedName>
</protein>
<dbReference type="InterPro" id="IPR005650">
    <property type="entry name" value="BlaI_family"/>
</dbReference>
<comment type="caution">
    <text evidence="5">The sequence shown here is derived from an EMBL/GenBank/DDBJ whole genome shotgun (WGS) entry which is preliminary data.</text>
</comment>
<dbReference type="Proteomes" id="UP000017048">
    <property type="component" value="Unassembled WGS sequence"/>
</dbReference>
<evidence type="ECO:0000256" key="3">
    <source>
        <dbReference type="ARBA" id="ARBA00023125"/>
    </source>
</evidence>
<evidence type="ECO:0000256" key="1">
    <source>
        <dbReference type="ARBA" id="ARBA00011046"/>
    </source>
</evidence>
<keyword evidence="4" id="KW-0804">Transcription</keyword>
<comment type="similarity">
    <text evidence="1">Belongs to the BlaI transcriptional regulatory family.</text>
</comment>
<sequence>MIATWSRGAATIVELPGRSIDGSQDAQRGEMMNGLGTLEARVMDVLWDTTEALTVRDILERLPDPYAYTTILTVLTHLHEKEWVVRVMHRRAYLYRPTRSRAEATAEVVRGIIDSSNDPESVLLHLASIVTESESEAFHRGRTRPAKRSKK</sequence>
<keyword evidence="3" id="KW-0238">DNA-binding</keyword>
<dbReference type="SUPFAM" id="SSF46785">
    <property type="entry name" value="Winged helix' DNA-binding domain"/>
    <property type="match status" value="1"/>
</dbReference>
<dbReference type="Pfam" id="PF03965">
    <property type="entry name" value="Penicillinase_R"/>
    <property type="match status" value="1"/>
</dbReference>
<dbReference type="InterPro" id="IPR036388">
    <property type="entry name" value="WH-like_DNA-bd_sf"/>
</dbReference>